<organism evidence="2 3">
    <name type="scientific">Patellaria atrata CBS 101060</name>
    <dbReference type="NCBI Taxonomy" id="1346257"/>
    <lineage>
        <taxon>Eukaryota</taxon>
        <taxon>Fungi</taxon>
        <taxon>Dikarya</taxon>
        <taxon>Ascomycota</taxon>
        <taxon>Pezizomycotina</taxon>
        <taxon>Dothideomycetes</taxon>
        <taxon>Dothideomycetes incertae sedis</taxon>
        <taxon>Patellariales</taxon>
        <taxon>Patellariaceae</taxon>
        <taxon>Patellaria</taxon>
    </lineage>
</organism>
<proteinExistence type="predicted"/>
<keyword evidence="3" id="KW-1185">Reference proteome</keyword>
<gene>
    <name evidence="2" type="ORF">M501DRAFT_1010877</name>
</gene>
<dbReference type="AlphaFoldDB" id="A0A9P4SC43"/>
<reference evidence="2" key="1">
    <citation type="journal article" date="2020" name="Stud. Mycol.">
        <title>101 Dothideomycetes genomes: a test case for predicting lifestyles and emergence of pathogens.</title>
        <authorList>
            <person name="Haridas S."/>
            <person name="Albert R."/>
            <person name="Binder M."/>
            <person name="Bloem J."/>
            <person name="Labutti K."/>
            <person name="Salamov A."/>
            <person name="Andreopoulos B."/>
            <person name="Baker S."/>
            <person name="Barry K."/>
            <person name="Bills G."/>
            <person name="Bluhm B."/>
            <person name="Cannon C."/>
            <person name="Castanera R."/>
            <person name="Culley D."/>
            <person name="Daum C."/>
            <person name="Ezra D."/>
            <person name="Gonzalez J."/>
            <person name="Henrissat B."/>
            <person name="Kuo A."/>
            <person name="Liang C."/>
            <person name="Lipzen A."/>
            <person name="Lutzoni F."/>
            <person name="Magnuson J."/>
            <person name="Mondo S."/>
            <person name="Nolan M."/>
            <person name="Ohm R."/>
            <person name="Pangilinan J."/>
            <person name="Park H.-J."/>
            <person name="Ramirez L."/>
            <person name="Alfaro M."/>
            <person name="Sun H."/>
            <person name="Tritt A."/>
            <person name="Yoshinaga Y."/>
            <person name="Zwiers L.-H."/>
            <person name="Turgeon B."/>
            <person name="Goodwin S."/>
            <person name="Spatafora J."/>
            <person name="Crous P."/>
            <person name="Grigoriev I."/>
        </authorList>
    </citation>
    <scope>NUCLEOTIDE SEQUENCE</scope>
    <source>
        <strain evidence="2">CBS 101060</strain>
    </source>
</reference>
<dbReference type="SUPFAM" id="SSF53474">
    <property type="entry name" value="alpha/beta-Hydrolases"/>
    <property type="match status" value="1"/>
</dbReference>
<sequence length="251" mass="27712">MSQSKACCTVPPATATNYTPKGTYTTLPPSSHSLKTYVTGPEDAPTALLIIYDIFGFYPQTLQGADILASADPSHPRRVFMPDWFEGAPCPLEWYPPDTADKKEKVGKWFKEKAGFETHLPRIAEVVKELKRSTGIKDWGLVGYCWGGKVAGLLSGAESEFKATAVCHPAFVDPADGEKIARPFLMVPSGDEDEGDVGKWEEKVKGVKKVVWFKGQVHGFMAARGDLEDENVRKAYEEGYGLVLDHFKEHL</sequence>
<dbReference type="EMBL" id="MU006094">
    <property type="protein sequence ID" value="KAF2839867.1"/>
    <property type="molecule type" value="Genomic_DNA"/>
</dbReference>
<comment type="caution">
    <text evidence="2">The sequence shown here is derived from an EMBL/GenBank/DDBJ whole genome shotgun (WGS) entry which is preliminary data.</text>
</comment>
<dbReference type="Pfam" id="PF01738">
    <property type="entry name" value="DLH"/>
    <property type="match status" value="1"/>
</dbReference>
<evidence type="ECO:0000259" key="1">
    <source>
        <dbReference type="Pfam" id="PF01738"/>
    </source>
</evidence>
<dbReference type="GO" id="GO:0016787">
    <property type="term" value="F:hydrolase activity"/>
    <property type="evidence" value="ECO:0007669"/>
    <property type="project" value="InterPro"/>
</dbReference>
<dbReference type="Gene3D" id="3.40.50.1820">
    <property type="entry name" value="alpha/beta hydrolase"/>
    <property type="match status" value="1"/>
</dbReference>
<dbReference type="Proteomes" id="UP000799429">
    <property type="component" value="Unassembled WGS sequence"/>
</dbReference>
<name>A0A9P4SC43_9PEZI</name>
<feature type="domain" description="Dienelactone hydrolase" evidence="1">
    <location>
        <begin position="35"/>
        <end position="250"/>
    </location>
</feature>
<evidence type="ECO:0000313" key="2">
    <source>
        <dbReference type="EMBL" id="KAF2839867.1"/>
    </source>
</evidence>
<dbReference type="PANTHER" id="PTHR47668:SF1">
    <property type="entry name" value="DIENELACTONE HYDROLASE DOMAIN-CONTAINING PROTEIN-RELATED"/>
    <property type="match status" value="1"/>
</dbReference>
<dbReference type="OrthoDB" id="2147163at2759"/>
<dbReference type="PANTHER" id="PTHR47668">
    <property type="entry name" value="DIENELACTONE HYDROLASE FAMILY PROTEIN (AFU_ORTHOLOGUE AFUA_6G01940)"/>
    <property type="match status" value="1"/>
</dbReference>
<accession>A0A9P4SC43</accession>
<evidence type="ECO:0000313" key="3">
    <source>
        <dbReference type="Proteomes" id="UP000799429"/>
    </source>
</evidence>
<dbReference type="InterPro" id="IPR002925">
    <property type="entry name" value="Dienelactn_hydro"/>
</dbReference>
<protein>
    <submittedName>
        <fullName evidence="2">Alpha/beta-hydrolase</fullName>
    </submittedName>
</protein>
<dbReference type="InterPro" id="IPR029058">
    <property type="entry name" value="AB_hydrolase_fold"/>
</dbReference>